<keyword evidence="4" id="KW-0479">Metal-binding</keyword>
<evidence type="ECO:0000256" key="9">
    <source>
        <dbReference type="HAMAP-Rule" id="MF_03100"/>
    </source>
</evidence>
<evidence type="ECO:0000256" key="1">
    <source>
        <dbReference type="ARBA" id="ARBA00022722"/>
    </source>
</evidence>
<dbReference type="HAMAP" id="MF_03100">
    <property type="entry name" value="Endonuc_su_Slx1"/>
    <property type="match status" value="1"/>
</dbReference>
<keyword evidence="6 9" id="KW-0233">DNA recombination</keyword>
<dbReference type="PANTHER" id="PTHR20208">
    <property type="entry name" value="STRUCTURE-SPECIFIC ENDONUCLEASE SUBUNIT SLX1"/>
    <property type="match status" value="1"/>
</dbReference>
<protein>
    <recommendedName>
        <fullName evidence="11">GIY-YIG domain-containing protein</fullName>
    </recommendedName>
</protein>
<keyword evidence="2 9" id="KW-0255">Endonuclease</keyword>
<evidence type="ECO:0000313" key="12">
    <source>
        <dbReference type="EMBL" id="KAJ5524561.1"/>
    </source>
</evidence>
<comment type="subcellular location">
    <subcellularLocation>
        <location evidence="9">Nucleus</location>
    </subcellularLocation>
</comment>
<keyword evidence="7 9" id="KW-0234">DNA repair</keyword>
<dbReference type="PANTHER" id="PTHR20208:SF10">
    <property type="entry name" value="STRUCTURE-SPECIFIC ENDONUCLEASE SUBUNIT SLX1"/>
    <property type="match status" value="1"/>
</dbReference>
<dbReference type="GO" id="GO:0000724">
    <property type="term" value="P:double-strand break repair via homologous recombination"/>
    <property type="evidence" value="ECO:0007669"/>
    <property type="project" value="TreeGrafter"/>
</dbReference>
<evidence type="ECO:0000256" key="7">
    <source>
        <dbReference type="ARBA" id="ARBA00023204"/>
    </source>
</evidence>
<dbReference type="InterPro" id="IPR035901">
    <property type="entry name" value="GIY-YIG_endonuc_sf"/>
</dbReference>
<dbReference type="InterPro" id="IPR050381">
    <property type="entry name" value="SLX1_endonuclease"/>
</dbReference>
<sequence>MEVQAELRPIPGYYCCYLLRSTVRHASLYIGSTPNPIRRLSQHNGDAKGGAKRTARDQLRPWEMVLVVEGFMSRVGALQFEWAWQHPDRTRHIASEVDDHPSQSKVIVNPKTGKTKPRPGRSRRSLTAHLEDLHTLLRSAYFSTWPLRVRFFCADVYRVWRVWNDRVSTPLSADKVILDGDCSMQGGVNINQRVGHIQKLSVDYTPLESYLEKSMFILDDSDELQCQICKAQVEPSTQQIVMCPQNSCRGTTHLLCLSTHFLDTGDDSDALVPTRGKCPACKETVGWPLMMQELSLRNRAEKEARTILHRKDRRERKELAKHSSSQSSPKKSTTARDISIEPTCSLTENDPLLDDDWCERVELESDTEFSSGKRALSSPQPTRLEIVIEDSDWEDAELVE</sequence>
<feature type="region of interest" description="Disordered" evidence="10">
    <location>
        <begin position="97"/>
        <end position="123"/>
    </location>
</feature>
<dbReference type="FunFam" id="3.40.1440.10:FF:000006">
    <property type="entry name" value="Structure-specific endonuclease subunit SLX1"/>
    <property type="match status" value="1"/>
</dbReference>
<dbReference type="SUPFAM" id="SSF82771">
    <property type="entry name" value="GIY-YIG endonuclease"/>
    <property type="match status" value="1"/>
</dbReference>
<keyword evidence="3 9" id="KW-0227">DNA damage</keyword>
<evidence type="ECO:0000313" key="13">
    <source>
        <dbReference type="Proteomes" id="UP001220324"/>
    </source>
</evidence>
<gene>
    <name evidence="12" type="ORF">N7494_011211</name>
</gene>
<comment type="caution">
    <text evidence="9">Lacks conserved residue(s) required for the propagation of feature annotation.</text>
</comment>
<name>A0AAD6CJC4_9EURO</name>
<dbReference type="Pfam" id="PF21202">
    <property type="entry name" value="SLX1_C"/>
    <property type="match status" value="1"/>
</dbReference>
<feature type="domain" description="GIY-YIG" evidence="11">
    <location>
        <begin position="12"/>
        <end position="94"/>
    </location>
</feature>
<dbReference type="GO" id="GO:0033557">
    <property type="term" value="C:Slx1-Slx4 complex"/>
    <property type="evidence" value="ECO:0007669"/>
    <property type="project" value="UniProtKB-UniRule"/>
</dbReference>
<evidence type="ECO:0000256" key="8">
    <source>
        <dbReference type="ARBA" id="ARBA00023242"/>
    </source>
</evidence>
<keyword evidence="8 9" id="KW-0539">Nucleus</keyword>
<evidence type="ECO:0000256" key="4">
    <source>
        <dbReference type="ARBA" id="ARBA00022771"/>
    </source>
</evidence>
<keyword evidence="1 9" id="KW-0540">Nuclease</keyword>
<dbReference type="AlphaFoldDB" id="A0AAD6CJC4"/>
<comment type="similarity">
    <text evidence="9">Belongs to the SLX1 family.</text>
</comment>
<dbReference type="GO" id="GO:0008821">
    <property type="term" value="F:crossover junction DNA endonuclease activity"/>
    <property type="evidence" value="ECO:0007669"/>
    <property type="project" value="TreeGrafter"/>
</dbReference>
<keyword evidence="13" id="KW-1185">Reference proteome</keyword>
<evidence type="ECO:0000259" key="11">
    <source>
        <dbReference type="PROSITE" id="PS50164"/>
    </source>
</evidence>
<feature type="region of interest" description="Disordered" evidence="10">
    <location>
        <begin position="311"/>
        <end position="352"/>
    </location>
</feature>
<comment type="cofactor">
    <cofactor evidence="9">
        <name>a divalent metal cation</name>
        <dbReference type="ChEBI" id="CHEBI:60240"/>
    </cofactor>
</comment>
<keyword evidence="5 9" id="KW-0378">Hydrolase</keyword>
<evidence type="ECO:0000256" key="5">
    <source>
        <dbReference type="ARBA" id="ARBA00022801"/>
    </source>
</evidence>
<comment type="function">
    <text evidence="9">Catalytic subunit of the SLX1-SLX4 structure-specific endonuclease that resolves DNA secondary structures generated during DNA repair and recombination. Has endonuclease activity towards branched DNA substrates, introducing single-strand cuts in duplex DNA close to junctions with ss-DNA.</text>
</comment>
<feature type="compositionally biased region" description="Low complexity" evidence="10">
    <location>
        <begin position="322"/>
        <end position="332"/>
    </location>
</feature>
<keyword evidence="4" id="KW-0863">Zinc-finger</keyword>
<dbReference type="InterPro" id="IPR000305">
    <property type="entry name" value="GIY-YIG_endonuc"/>
</dbReference>
<organism evidence="12 13">
    <name type="scientific">Penicillium frequentans</name>
    <dbReference type="NCBI Taxonomy" id="3151616"/>
    <lineage>
        <taxon>Eukaryota</taxon>
        <taxon>Fungi</taxon>
        <taxon>Dikarya</taxon>
        <taxon>Ascomycota</taxon>
        <taxon>Pezizomycotina</taxon>
        <taxon>Eurotiomycetes</taxon>
        <taxon>Eurotiomycetidae</taxon>
        <taxon>Eurotiales</taxon>
        <taxon>Aspergillaceae</taxon>
        <taxon>Penicillium</taxon>
    </lineage>
</organism>
<dbReference type="GO" id="GO:0017108">
    <property type="term" value="F:5'-flap endonuclease activity"/>
    <property type="evidence" value="ECO:0007669"/>
    <property type="project" value="InterPro"/>
</dbReference>
<dbReference type="InterPro" id="IPR013083">
    <property type="entry name" value="Znf_RING/FYVE/PHD"/>
</dbReference>
<feature type="compositionally biased region" description="Basic residues" evidence="10">
    <location>
        <begin position="113"/>
        <end position="123"/>
    </location>
</feature>
<keyword evidence="4" id="KW-0862">Zinc</keyword>
<reference evidence="12 13" key="1">
    <citation type="journal article" date="2023" name="IMA Fungus">
        <title>Comparative genomic study of the Penicillium genus elucidates a diverse pangenome and 15 lateral gene transfer events.</title>
        <authorList>
            <person name="Petersen C."/>
            <person name="Sorensen T."/>
            <person name="Nielsen M.R."/>
            <person name="Sondergaard T.E."/>
            <person name="Sorensen J.L."/>
            <person name="Fitzpatrick D.A."/>
            <person name="Frisvad J.C."/>
            <person name="Nielsen K.L."/>
        </authorList>
    </citation>
    <scope>NUCLEOTIDE SEQUENCE [LARGE SCALE GENOMIC DNA]</scope>
    <source>
        <strain evidence="12 13">IBT 35679</strain>
    </source>
</reference>
<evidence type="ECO:0000256" key="10">
    <source>
        <dbReference type="SAM" id="MobiDB-lite"/>
    </source>
</evidence>
<evidence type="ECO:0000256" key="2">
    <source>
        <dbReference type="ARBA" id="ARBA00022759"/>
    </source>
</evidence>
<dbReference type="Pfam" id="PF01541">
    <property type="entry name" value="GIY-YIG"/>
    <property type="match status" value="1"/>
</dbReference>
<evidence type="ECO:0000256" key="6">
    <source>
        <dbReference type="ARBA" id="ARBA00023172"/>
    </source>
</evidence>
<dbReference type="GO" id="GO:0008270">
    <property type="term" value="F:zinc ion binding"/>
    <property type="evidence" value="ECO:0007669"/>
    <property type="project" value="UniProtKB-KW"/>
</dbReference>
<dbReference type="Gene3D" id="3.30.40.10">
    <property type="entry name" value="Zinc/RING finger domain, C3HC4 (zinc finger)"/>
    <property type="match status" value="1"/>
</dbReference>
<comment type="subunit">
    <text evidence="9">Forms a heterodimer with SLX4.</text>
</comment>
<dbReference type="CDD" id="cd10455">
    <property type="entry name" value="GIY-YIG_SLX1"/>
    <property type="match status" value="1"/>
</dbReference>
<dbReference type="InterPro" id="IPR027520">
    <property type="entry name" value="Slx1"/>
</dbReference>
<dbReference type="InterPro" id="IPR048749">
    <property type="entry name" value="SLX1_C"/>
</dbReference>
<accession>A0AAD6CJC4</accession>
<dbReference type="Proteomes" id="UP001220324">
    <property type="component" value="Unassembled WGS sequence"/>
</dbReference>
<proteinExistence type="inferred from homology"/>
<feature type="region of interest" description="Disordered" evidence="10">
    <location>
        <begin position="364"/>
        <end position="383"/>
    </location>
</feature>
<dbReference type="EMBL" id="JAQIZZ010000008">
    <property type="protein sequence ID" value="KAJ5524561.1"/>
    <property type="molecule type" value="Genomic_DNA"/>
</dbReference>
<dbReference type="PROSITE" id="PS50164">
    <property type="entry name" value="GIY_YIG"/>
    <property type="match status" value="1"/>
</dbReference>
<dbReference type="Gene3D" id="3.40.1440.10">
    <property type="entry name" value="GIY-YIG endonuclease"/>
    <property type="match status" value="1"/>
</dbReference>
<evidence type="ECO:0000256" key="3">
    <source>
        <dbReference type="ARBA" id="ARBA00022763"/>
    </source>
</evidence>
<comment type="caution">
    <text evidence="12">The sequence shown here is derived from an EMBL/GenBank/DDBJ whole genome shotgun (WGS) entry which is preliminary data.</text>
</comment>